<evidence type="ECO:0000256" key="4">
    <source>
        <dbReference type="ARBA" id="ARBA00022692"/>
    </source>
</evidence>
<feature type="transmembrane region" description="Helical" evidence="7">
    <location>
        <begin position="9"/>
        <end position="30"/>
    </location>
</feature>
<dbReference type="Pfam" id="PF00528">
    <property type="entry name" value="BPD_transp_1"/>
    <property type="match status" value="1"/>
</dbReference>
<feature type="transmembrane region" description="Helical" evidence="7">
    <location>
        <begin position="265"/>
        <end position="287"/>
    </location>
</feature>
<evidence type="ECO:0000256" key="3">
    <source>
        <dbReference type="ARBA" id="ARBA00022475"/>
    </source>
</evidence>
<dbReference type="Gene3D" id="1.10.3720.10">
    <property type="entry name" value="MetI-like"/>
    <property type="match status" value="1"/>
</dbReference>
<comment type="caution">
    <text evidence="9">The sequence shown here is derived from an EMBL/GenBank/DDBJ whole genome shotgun (WGS) entry which is preliminary data.</text>
</comment>
<evidence type="ECO:0000256" key="5">
    <source>
        <dbReference type="ARBA" id="ARBA00022989"/>
    </source>
</evidence>
<feature type="transmembrane region" description="Helical" evidence="7">
    <location>
        <begin position="161"/>
        <end position="183"/>
    </location>
</feature>
<evidence type="ECO:0000256" key="6">
    <source>
        <dbReference type="ARBA" id="ARBA00023136"/>
    </source>
</evidence>
<keyword evidence="3" id="KW-1003">Cell membrane</keyword>
<dbReference type="AlphaFoldDB" id="A0A502M8J1"/>
<feature type="transmembrane region" description="Helical" evidence="7">
    <location>
        <begin position="307"/>
        <end position="333"/>
    </location>
</feature>
<dbReference type="PANTHER" id="PTHR30465">
    <property type="entry name" value="INNER MEMBRANE ABC TRANSPORTER"/>
    <property type="match status" value="1"/>
</dbReference>
<dbReference type="PANTHER" id="PTHR30465:SF0">
    <property type="entry name" value="OLIGOPEPTIDE TRANSPORT SYSTEM PERMEASE PROTEIN APPB"/>
    <property type="match status" value="1"/>
</dbReference>
<organism evidence="9 10">
    <name type="scientific">Mycoplasma struthionis</name>
    <dbReference type="NCBI Taxonomy" id="538220"/>
    <lineage>
        <taxon>Bacteria</taxon>
        <taxon>Bacillati</taxon>
        <taxon>Mycoplasmatota</taxon>
        <taxon>Mollicutes</taxon>
        <taxon>Mycoplasmataceae</taxon>
        <taxon>Mycoplasma</taxon>
    </lineage>
</organism>
<name>A0A502M8J1_9MOLU</name>
<comment type="subcellular location">
    <subcellularLocation>
        <location evidence="1 7">Cell membrane</location>
        <topology evidence="1 7">Multi-pass membrane protein</topology>
    </subcellularLocation>
</comment>
<dbReference type="RefSeq" id="WP_140701118.1">
    <property type="nucleotide sequence ID" value="NZ_VFSY01000025.1"/>
</dbReference>
<keyword evidence="2 7" id="KW-0813">Transport</keyword>
<dbReference type="InterPro" id="IPR035906">
    <property type="entry name" value="MetI-like_sf"/>
</dbReference>
<dbReference type="GO" id="GO:0005886">
    <property type="term" value="C:plasma membrane"/>
    <property type="evidence" value="ECO:0007669"/>
    <property type="project" value="UniProtKB-SubCell"/>
</dbReference>
<feature type="transmembrane region" description="Helical" evidence="7">
    <location>
        <begin position="203"/>
        <end position="225"/>
    </location>
</feature>
<sequence length="377" mass="42386">MFRYIRQRIVFAILALFIISIFVFVMIYSFGPSPIHALAEQKFSDPKNTKPLEQIISSLEVQNGLRYGTVAEPGEKIPVLVLYFRYLKGIFVDHTFGFLIDSKNNPNPAAYKTMSQLFFNPLKYSLLITVPSFIFSSILGITIGIFAGYNRGKWFDSSSNIFVLIFIGVPSFIIAPMVISLSLRIGVPVQIPRASENAPFSVLFVAYLPPIIVMSLGSLAGYVTYTRNQVITVLTSNYVLIAKTKGLSSTQIFFKYVLRNISIPLFSLIFGSFLGLLSGSIVIERYWNVQGTSQIIANSFPTGEFNVVMFSTLFFAFIGLIAEIIVDLSFAILDPKITYAARSKKNYWLFFKAYLERRKLAKDLLSKNNQNLETKGV</sequence>
<evidence type="ECO:0000256" key="2">
    <source>
        <dbReference type="ARBA" id="ARBA00022448"/>
    </source>
</evidence>
<dbReference type="PROSITE" id="PS50928">
    <property type="entry name" value="ABC_TM1"/>
    <property type="match status" value="1"/>
</dbReference>
<dbReference type="EMBL" id="VFSY01000025">
    <property type="protein sequence ID" value="TPI01530.1"/>
    <property type="molecule type" value="Genomic_DNA"/>
</dbReference>
<evidence type="ECO:0000256" key="7">
    <source>
        <dbReference type="RuleBase" id="RU363032"/>
    </source>
</evidence>
<evidence type="ECO:0000259" key="8">
    <source>
        <dbReference type="PROSITE" id="PS50928"/>
    </source>
</evidence>
<gene>
    <name evidence="9" type="ORF">FJM01_02040</name>
</gene>
<keyword evidence="6 7" id="KW-0472">Membrane</keyword>
<comment type="similarity">
    <text evidence="7">Belongs to the binding-protein-dependent transport system permease family.</text>
</comment>
<protein>
    <submittedName>
        <fullName evidence="9">ABC transporter permease</fullName>
    </submittedName>
</protein>
<keyword evidence="5 7" id="KW-1133">Transmembrane helix</keyword>
<feature type="domain" description="ABC transmembrane type-1" evidence="8">
    <location>
        <begin position="122"/>
        <end position="326"/>
    </location>
</feature>
<dbReference type="Proteomes" id="UP000317904">
    <property type="component" value="Unassembled WGS sequence"/>
</dbReference>
<evidence type="ECO:0000313" key="9">
    <source>
        <dbReference type="EMBL" id="TPI01530.1"/>
    </source>
</evidence>
<proteinExistence type="inferred from homology"/>
<dbReference type="SUPFAM" id="SSF161098">
    <property type="entry name" value="MetI-like"/>
    <property type="match status" value="1"/>
</dbReference>
<keyword evidence="4 7" id="KW-0812">Transmembrane</keyword>
<dbReference type="InterPro" id="IPR000515">
    <property type="entry name" value="MetI-like"/>
</dbReference>
<evidence type="ECO:0000313" key="10">
    <source>
        <dbReference type="Proteomes" id="UP000317904"/>
    </source>
</evidence>
<feature type="transmembrane region" description="Helical" evidence="7">
    <location>
        <begin position="124"/>
        <end position="149"/>
    </location>
</feature>
<evidence type="ECO:0000256" key="1">
    <source>
        <dbReference type="ARBA" id="ARBA00004651"/>
    </source>
</evidence>
<dbReference type="CDD" id="cd06261">
    <property type="entry name" value="TM_PBP2"/>
    <property type="match status" value="1"/>
</dbReference>
<dbReference type="GO" id="GO:0055085">
    <property type="term" value="P:transmembrane transport"/>
    <property type="evidence" value="ECO:0007669"/>
    <property type="project" value="InterPro"/>
</dbReference>
<accession>A0A502M8J1</accession>
<reference evidence="9 10" key="1">
    <citation type="submission" date="2019-06" db="EMBL/GenBank/DDBJ databases">
        <title>A comparative genomics study of ostrich specific Mycoplasmas.</title>
        <authorList>
            <person name="Botes A."/>
            <person name="Nel T."/>
        </authorList>
    </citation>
    <scope>NUCLEOTIDE SEQUENCE [LARGE SCALE GENOMIC DNA]</scope>
    <source>
        <strain evidence="9 10">Ms01</strain>
    </source>
</reference>